<proteinExistence type="predicted"/>
<reference evidence="6 7" key="1">
    <citation type="journal article" date="2019" name="Int. J. Syst. Evol. Microbiol.">
        <title>The Global Catalogue of Microorganisms (GCM) 10K type strain sequencing project: providing services to taxonomists for standard genome sequencing and annotation.</title>
        <authorList>
            <consortium name="The Broad Institute Genomics Platform"/>
            <consortium name="The Broad Institute Genome Sequencing Center for Infectious Disease"/>
            <person name="Wu L."/>
            <person name="Ma J."/>
        </authorList>
    </citation>
    <scope>NUCLEOTIDE SEQUENCE [LARGE SCALE GENOMIC DNA]</scope>
    <source>
        <strain evidence="6 7">JCM 13813</strain>
    </source>
</reference>
<feature type="domain" description="HTH tetR-type" evidence="5">
    <location>
        <begin position="12"/>
        <end position="72"/>
    </location>
</feature>
<organism evidence="6 7">
    <name type="scientific">Nocardioides furvisabuli</name>
    <dbReference type="NCBI Taxonomy" id="375542"/>
    <lineage>
        <taxon>Bacteria</taxon>
        <taxon>Bacillati</taxon>
        <taxon>Actinomycetota</taxon>
        <taxon>Actinomycetes</taxon>
        <taxon>Propionibacteriales</taxon>
        <taxon>Nocardioidaceae</taxon>
        <taxon>Nocardioides</taxon>
    </lineage>
</organism>
<dbReference type="EMBL" id="BAAAMQ010000009">
    <property type="protein sequence ID" value="GAA2101079.1"/>
    <property type="molecule type" value="Genomic_DNA"/>
</dbReference>
<evidence type="ECO:0000313" key="6">
    <source>
        <dbReference type="EMBL" id="GAA2101079.1"/>
    </source>
</evidence>
<dbReference type="Gene3D" id="1.10.357.10">
    <property type="entry name" value="Tetracycline Repressor, domain 2"/>
    <property type="match status" value="1"/>
</dbReference>
<evidence type="ECO:0000313" key="7">
    <source>
        <dbReference type="Proteomes" id="UP001501161"/>
    </source>
</evidence>
<evidence type="ECO:0000256" key="1">
    <source>
        <dbReference type="ARBA" id="ARBA00023015"/>
    </source>
</evidence>
<accession>A0ABN2WY49</accession>
<dbReference type="PROSITE" id="PS50977">
    <property type="entry name" value="HTH_TETR_2"/>
    <property type="match status" value="1"/>
</dbReference>
<dbReference type="RefSeq" id="WP_372461793.1">
    <property type="nucleotide sequence ID" value="NZ_BAAAMQ010000009.1"/>
</dbReference>
<dbReference type="PANTHER" id="PTHR30055">
    <property type="entry name" value="HTH-TYPE TRANSCRIPTIONAL REGULATOR RUTR"/>
    <property type="match status" value="1"/>
</dbReference>
<dbReference type="InterPro" id="IPR050109">
    <property type="entry name" value="HTH-type_TetR-like_transc_reg"/>
</dbReference>
<dbReference type="Pfam" id="PF00440">
    <property type="entry name" value="TetR_N"/>
    <property type="match status" value="1"/>
</dbReference>
<keyword evidence="7" id="KW-1185">Reference proteome</keyword>
<dbReference type="SUPFAM" id="SSF46689">
    <property type="entry name" value="Homeodomain-like"/>
    <property type="match status" value="1"/>
</dbReference>
<gene>
    <name evidence="6" type="ORF">GCM10009726_11300</name>
</gene>
<dbReference type="PANTHER" id="PTHR30055:SF234">
    <property type="entry name" value="HTH-TYPE TRANSCRIPTIONAL REGULATOR BETI"/>
    <property type="match status" value="1"/>
</dbReference>
<evidence type="ECO:0000256" key="4">
    <source>
        <dbReference type="PROSITE-ProRule" id="PRU00335"/>
    </source>
</evidence>
<evidence type="ECO:0000256" key="3">
    <source>
        <dbReference type="ARBA" id="ARBA00023163"/>
    </source>
</evidence>
<keyword evidence="2 4" id="KW-0238">DNA-binding</keyword>
<feature type="DNA-binding region" description="H-T-H motif" evidence="4">
    <location>
        <begin position="35"/>
        <end position="54"/>
    </location>
</feature>
<evidence type="ECO:0000256" key="2">
    <source>
        <dbReference type="ARBA" id="ARBA00023125"/>
    </source>
</evidence>
<evidence type="ECO:0000259" key="5">
    <source>
        <dbReference type="PROSITE" id="PS50977"/>
    </source>
</evidence>
<protein>
    <recommendedName>
        <fullName evidence="5">HTH tetR-type domain-containing protein</fullName>
    </recommendedName>
</protein>
<name>A0ABN2WY49_9ACTN</name>
<keyword evidence="3" id="KW-0804">Transcription</keyword>
<dbReference type="InterPro" id="IPR001647">
    <property type="entry name" value="HTH_TetR"/>
</dbReference>
<dbReference type="PRINTS" id="PR00455">
    <property type="entry name" value="HTHTETR"/>
</dbReference>
<sequence>MSPADQHVPLREQRHRALVDAARELATEHGADGFTVDRVATLAGVSRRTVFNHFAGLDQLLVAVCEQILTEVTTDLLEGVDRGTTDLPPGPAGGPAALDAVCEATRDVDLPTAIVSIHQVLGGPDVADERADAISRTAFEHVAGRLRERLLERAPGLDPLDLELTLTLLTSGLATIARHWLEEQTAPPTRVSPAARATWDRLLDRLLHRLRAGHAG</sequence>
<comment type="caution">
    <text evidence="6">The sequence shown here is derived from an EMBL/GenBank/DDBJ whole genome shotgun (WGS) entry which is preliminary data.</text>
</comment>
<dbReference type="InterPro" id="IPR009057">
    <property type="entry name" value="Homeodomain-like_sf"/>
</dbReference>
<dbReference type="Proteomes" id="UP001501161">
    <property type="component" value="Unassembled WGS sequence"/>
</dbReference>
<keyword evidence="1" id="KW-0805">Transcription regulation</keyword>